<gene>
    <name evidence="2" type="primary">PARPA_04422.1 scaffold 13078</name>
</gene>
<dbReference type="OrthoDB" id="128924at2759"/>
<feature type="transmembrane region" description="Helical" evidence="1">
    <location>
        <begin position="77"/>
        <end position="99"/>
    </location>
</feature>
<organism evidence="2 3">
    <name type="scientific">Parasitella parasitica</name>
    <dbReference type="NCBI Taxonomy" id="35722"/>
    <lineage>
        <taxon>Eukaryota</taxon>
        <taxon>Fungi</taxon>
        <taxon>Fungi incertae sedis</taxon>
        <taxon>Mucoromycota</taxon>
        <taxon>Mucoromycotina</taxon>
        <taxon>Mucoromycetes</taxon>
        <taxon>Mucorales</taxon>
        <taxon>Mucorineae</taxon>
        <taxon>Mucoraceae</taxon>
        <taxon>Parasitella</taxon>
    </lineage>
</organism>
<keyword evidence="1" id="KW-1133">Transmembrane helix</keyword>
<evidence type="ECO:0000256" key="1">
    <source>
        <dbReference type="SAM" id="Phobius"/>
    </source>
</evidence>
<dbReference type="STRING" id="35722.A0A0B7MZV3"/>
<accession>A0A0B7MZV3</accession>
<evidence type="ECO:0000313" key="3">
    <source>
        <dbReference type="Proteomes" id="UP000054107"/>
    </source>
</evidence>
<keyword evidence="1" id="KW-0472">Membrane</keyword>
<sequence>MGLFDEAKSLNFSLYGQCSVQQAPDLMAFLPILKTAGSVPLFTWRKHSDIVKYNIRHLILHAFRFAVVMFLSNLLNVGPLIACGVSLLLAAICYGFAAFKGQAFASSKILGGTGVDGVV</sequence>
<dbReference type="EMBL" id="LN724749">
    <property type="protein sequence ID" value="CEP10682.1"/>
    <property type="molecule type" value="Genomic_DNA"/>
</dbReference>
<keyword evidence="3" id="KW-1185">Reference proteome</keyword>
<evidence type="ECO:0000313" key="2">
    <source>
        <dbReference type="EMBL" id="CEP10682.1"/>
    </source>
</evidence>
<dbReference type="AlphaFoldDB" id="A0A0B7MZV3"/>
<proteinExistence type="predicted"/>
<dbReference type="Proteomes" id="UP000054107">
    <property type="component" value="Unassembled WGS sequence"/>
</dbReference>
<protein>
    <submittedName>
        <fullName evidence="2">Uncharacterized protein</fullName>
    </submittedName>
</protein>
<name>A0A0B7MZV3_9FUNG</name>
<reference evidence="2 3" key="1">
    <citation type="submission" date="2014-09" db="EMBL/GenBank/DDBJ databases">
        <authorList>
            <person name="Ellenberger Sabrina"/>
        </authorList>
    </citation>
    <scope>NUCLEOTIDE SEQUENCE [LARGE SCALE GENOMIC DNA]</scope>
    <source>
        <strain evidence="2 3">CBS 412.66</strain>
    </source>
</reference>
<keyword evidence="1" id="KW-0812">Transmembrane</keyword>